<dbReference type="PANTHER" id="PTHR32305:SF15">
    <property type="entry name" value="PROTEIN RHSA-RELATED"/>
    <property type="match status" value="1"/>
</dbReference>
<reference evidence="3" key="1">
    <citation type="submission" date="2021-01" db="EMBL/GenBank/DDBJ databases">
        <title>Modified the classification status of verrucomicrobia.</title>
        <authorList>
            <person name="Feng X."/>
        </authorList>
    </citation>
    <scope>NUCLEOTIDE SEQUENCE</scope>
    <source>
        <strain evidence="3">5K15</strain>
    </source>
</reference>
<organism evidence="3 4">
    <name type="scientific">Oceaniferula flava</name>
    <dbReference type="NCBI Taxonomy" id="2800421"/>
    <lineage>
        <taxon>Bacteria</taxon>
        <taxon>Pseudomonadati</taxon>
        <taxon>Verrucomicrobiota</taxon>
        <taxon>Verrucomicrobiia</taxon>
        <taxon>Verrucomicrobiales</taxon>
        <taxon>Verrucomicrobiaceae</taxon>
        <taxon>Oceaniferula</taxon>
    </lineage>
</organism>
<accession>A0AAE2SH52</accession>
<evidence type="ECO:0000256" key="1">
    <source>
        <dbReference type="ARBA" id="ARBA00022737"/>
    </source>
</evidence>
<dbReference type="AlphaFoldDB" id="A0AAE2SH52"/>
<evidence type="ECO:0000313" key="4">
    <source>
        <dbReference type="Proteomes" id="UP000634206"/>
    </source>
</evidence>
<feature type="domain" description="Teneurin-like YD-shell" evidence="2">
    <location>
        <begin position="70"/>
        <end position="545"/>
    </location>
</feature>
<proteinExistence type="predicted"/>
<sequence>MDGNGEPTHAGGNVTTWNYDSQRGWLTSKRDAASKGADYTYTPAGRLKTRTWARTGTNTTSGILTTYSYSHGLLSSVVYSNDPASTPTVSYSYDGYGRPVTVTQGSNTHTYAYDAATLVLDKETIDYNGFTRILDRSQDGLLRPTGFSVAAPSQAAEHSVSYTYDTASRLSTVANGTDTFTYSYLPDSYGVVEHVTRTGGHTVTNAYEASRNVLLSKTNHTGTPADPTPVISKFAYTTNNLGQRTSLTTSGSAFTTAPVYSWSYNAAGELVEADDTSAANNDRAYQFDAIGNREKTADGLLADLPNDPNYIADAVNQYTKANGVSLPVDAYDDDGNLTVAPLPVDQNTNVRYHWDAENRLVKITSLDETTTIAEYSYDYLGRRISKSVPQNGTPQSPIPISYFLYDGWNIITEYSGTTLAKTYTWGMDLSGSMQGAGGVGGLLSVSHGASSYYPTYDGNGNVSEYLDSTGTVQAHYEYDAFGNTVVGTGTKVNDFAHRFSTKPHDAETGLYYYGYRYYDPVTGRWPSRDPIEEKGGLNLYSFIGNDGLNNWDYLGRDKNADAEKEISCICTVNTNCECKCKKEGEELQEGACGAYNALGEATEPTKQEALKRANIELLIDASEGCFAKKCPLKEGGACQPTYGPKDVNCRCFDETGNPV</sequence>
<dbReference type="InterPro" id="IPR022385">
    <property type="entry name" value="Rhs_assc_core"/>
</dbReference>
<dbReference type="PANTHER" id="PTHR32305">
    <property type="match status" value="1"/>
</dbReference>
<dbReference type="Pfam" id="PF25023">
    <property type="entry name" value="TEN_YD-shell"/>
    <property type="match status" value="1"/>
</dbReference>
<evidence type="ECO:0000259" key="2">
    <source>
        <dbReference type="Pfam" id="PF25023"/>
    </source>
</evidence>
<dbReference type="InterPro" id="IPR056823">
    <property type="entry name" value="TEN-like_YD-shell"/>
</dbReference>
<dbReference type="NCBIfam" id="TIGR03696">
    <property type="entry name" value="Rhs_assc_core"/>
    <property type="match status" value="1"/>
</dbReference>
<dbReference type="Gene3D" id="2.180.10.10">
    <property type="entry name" value="RHS repeat-associated core"/>
    <property type="match status" value="2"/>
</dbReference>
<dbReference type="InterPro" id="IPR050708">
    <property type="entry name" value="T6SS_VgrG/RHS"/>
</dbReference>
<gene>
    <name evidence="3" type="ORF">JIN83_15955</name>
</gene>
<evidence type="ECO:0000313" key="3">
    <source>
        <dbReference type="EMBL" id="MBK1856465.1"/>
    </source>
</evidence>
<dbReference type="RefSeq" id="WP_309491086.1">
    <property type="nucleotide sequence ID" value="NZ_JAENIG010000014.1"/>
</dbReference>
<keyword evidence="1" id="KW-0677">Repeat</keyword>
<comment type="caution">
    <text evidence="3">The sequence shown here is derived from an EMBL/GenBank/DDBJ whole genome shotgun (WGS) entry which is preliminary data.</text>
</comment>
<dbReference type="Proteomes" id="UP000634206">
    <property type="component" value="Unassembled WGS sequence"/>
</dbReference>
<dbReference type="EMBL" id="JAENIG010000014">
    <property type="protein sequence ID" value="MBK1856465.1"/>
    <property type="molecule type" value="Genomic_DNA"/>
</dbReference>
<keyword evidence="4" id="KW-1185">Reference proteome</keyword>
<protein>
    <submittedName>
        <fullName evidence="3">RHS repeat-associated core domain-containing protein</fullName>
    </submittedName>
</protein>
<name>A0AAE2SH52_9BACT</name>